<accession>A0A1I4H933</accession>
<keyword evidence="3 11" id="KW-0285">Flavoprotein</keyword>
<keyword evidence="9 11" id="KW-0413">Isomerase</keyword>
<evidence type="ECO:0000313" key="14">
    <source>
        <dbReference type="Proteomes" id="UP000199520"/>
    </source>
</evidence>
<dbReference type="OrthoDB" id="9795032at2"/>
<evidence type="ECO:0000256" key="11">
    <source>
        <dbReference type="HAMAP-Rule" id="MF_00354"/>
    </source>
</evidence>
<dbReference type="GO" id="GO:0008299">
    <property type="term" value="P:isoprenoid biosynthetic process"/>
    <property type="evidence" value="ECO:0007669"/>
    <property type="project" value="UniProtKB-UniRule"/>
</dbReference>
<keyword evidence="4 11" id="KW-0288">FMN</keyword>
<dbReference type="GO" id="GO:0016491">
    <property type="term" value="F:oxidoreductase activity"/>
    <property type="evidence" value="ECO:0007669"/>
    <property type="project" value="InterPro"/>
</dbReference>
<evidence type="ECO:0000256" key="6">
    <source>
        <dbReference type="ARBA" id="ARBA00022842"/>
    </source>
</evidence>
<feature type="domain" description="FMN-dependent dehydrogenase" evidence="12">
    <location>
        <begin position="165"/>
        <end position="322"/>
    </location>
</feature>
<evidence type="ECO:0000256" key="3">
    <source>
        <dbReference type="ARBA" id="ARBA00022630"/>
    </source>
</evidence>
<reference evidence="14" key="1">
    <citation type="submission" date="2016-10" db="EMBL/GenBank/DDBJ databases">
        <authorList>
            <person name="Varghese N."/>
            <person name="Submissions S."/>
        </authorList>
    </citation>
    <scope>NUCLEOTIDE SEQUENCE [LARGE SCALE GENOMIC DNA]</scope>
    <source>
        <strain evidence="14">DSM 13327</strain>
    </source>
</reference>
<keyword evidence="5 11" id="KW-0479">Metal-binding</keyword>
<evidence type="ECO:0000256" key="7">
    <source>
        <dbReference type="ARBA" id="ARBA00022857"/>
    </source>
</evidence>
<name>A0A1I4H933_9FIRM</name>
<evidence type="ECO:0000256" key="5">
    <source>
        <dbReference type="ARBA" id="ARBA00022723"/>
    </source>
</evidence>
<dbReference type="InterPro" id="IPR000262">
    <property type="entry name" value="FMN-dep_DH"/>
</dbReference>
<dbReference type="PIRSF" id="PIRSF003314">
    <property type="entry name" value="IPP_isomerase"/>
    <property type="match status" value="1"/>
</dbReference>
<feature type="binding site" evidence="11">
    <location>
        <position position="121"/>
    </location>
    <ligand>
        <name>FMN</name>
        <dbReference type="ChEBI" id="CHEBI:58210"/>
    </ligand>
</feature>
<feature type="binding site" evidence="11">
    <location>
        <begin position="260"/>
        <end position="262"/>
    </location>
    <ligand>
        <name>FMN</name>
        <dbReference type="ChEBI" id="CHEBI:58210"/>
    </ligand>
</feature>
<dbReference type="Proteomes" id="UP000199520">
    <property type="component" value="Unassembled WGS sequence"/>
</dbReference>
<comment type="subunit">
    <text evidence="10 11">Homooctamer. Dimer of tetramers.</text>
</comment>
<keyword evidence="14" id="KW-1185">Reference proteome</keyword>
<dbReference type="GO" id="GO:0000287">
    <property type="term" value="F:magnesium ion binding"/>
    <property type="evidence" value="ECO:0007669"/>
    <property type="project" value="UniProtKB-UniRule"/>
</dbReference>
<dbReference type="PANTHER" id="PTHR43665">
    <property type="entry name" value="ISOPENTENYL-DIPHOSPHATE DELTA-ISOMERASE"/>
    <property type="match status" value="1"/>
</dbReference>
<evidence type="ECO:0000256" key="1">
    <source>
        <dbReference type="ARBA" id="ARBA00001917"/>
    </source>
</evidence>
<feature type="binding site" evidence="11">
    <location>
        <begin position="5"/>
        <end position="6"/>
    </location>
    <ligand>
        <name>substrate</name>
    </ligand>
</feature>
<comment type="caution">
    <text evidence="11">Lacks conserved residue(s) required for the propagation of feature annotation.</text>
</comment>
<evidence type="ECO:0000256" key="4">
    <source>
        <dbReference type="ARBA" id="ARBA00022643"/>
    </source>
</evidence>
<dbReference type="GO" id="GO:0010181">
    <property type="term" value="F:FMN binding"/>
    <property type="evidence" value="ECO:0007669"/>
    <property type="project" value="UniProtKB-UniRule"/>
</dbReference>
<comment type="cofactor">
    <cofactor evidence="11">
        <name>Mg(2+)</name>
        <dbReference type="ChEBI" id="CHEBI:18420"/>
    </cofactor>
</comment>
<dbReference type="GO" id="GO:0070402">
    <property type="term" value="F:NADPH binding"/>
    <property type="evidence" value="ECO:0007669"/>
    <property type="project" value="UniProtKB-UniRule"/>
</dbReference>
<evidence type="ECO:0000256" key="2">
    <source>
        <dbReference type="ARBA" id="ARBA00022490"/>
    </source>
</evidence>
<dbReference type="GO" id="GO:0005737">
    <property type="term" value="C:cytoplasm"/>
    <property type="evidence" value="ECO:0007669"/>
    <property type="project" value="UniProtKB-SubCell"/>
</dbReference>
<comment type="catalytic activity">
    <reaction evidence="11">
        <text>isopentenyl diphosphate = dimethylallyl diphosphate</text>
        <dbReference type="Rhea" id="RHEA:23284"/>
        <dbReference type="ChEBI" id="CHEBI:57623"/>
        <dbReference type="ChEBI" id="CHEBI:128769"/>
        <dbReference type="EC" id="5.3.3.2"/>
    </reaction>
</comment>
<comment type="similarity">
    <text evidence="11">Belongs to the IPP isomerase type 2 family.</text>
</comment>
<feature type="binding site" evidence="11">
    <location>
        <position position="213"/>
    </location>
    <ligand>
        <name>FMN</name>
        <dbReference type="ChEBI" id="CHEBI:58210"/>
    </ligand>
</feature>
<dbReference type="CDD" id="cd02811">
    <property type="entry name" value="IDI-2_FMN"/>
    <property type="match status" value="1"/>
</dbReference>
<comment type="function">
    <text evidence="11">Involved in the biosynthesis of isoprenoids. Catalyzes the 1,3-allylic rearrangement of the homoallylic substrate isopentenyl (IPP) to its allylic isomer, dimethylallyl diphosphate (DMAPP).</text>
</comment>
<dbReference type="HAMAP" id="MF_00354">
    <property type="entry name" value="Idi_2"/>
    <property type="match status" value="1"/>
</dbReference>
<dbReference type="NCBIfam" id="TIGR02151">
    <property type="entry name" value="IPP_isom_2"/>
    <property type="match status" value="1"/>
</dbReference>
<comment type="cofactor">
    <cofactor evidence="1 11">
        <name>FMN</name>
        <dbReference type="ChEBI" id="CHEBI:58210"/>
    </cofactor>
</comment>
<dbReference type="EC" id="5.3.3.2" evidence="11"/>
<evidence type="ECO:0000313" key="13">
    <source>
        <dbReference type="EMBL" id="SFL38117.1"/>
    </source>
</evidence>
<feature type="binding site" evidence="11">
    <location>
        <begin position="62"/>
        <end position="64"/>
    </location>
    <ligand>
        <name>FMN</name>
        <dbReference type="ChEBI" id="CHEBI:58210"/>
    </ligand>
</feature>
<dbReference type="Pfam" id="PF01070">
    <property type="entry name" value="FMN_dh"/>
    <property type="match status" value="1"/>
</dbReference>
<feature type="binding site" evidence="11">
    <location>
        <position position="151"/>
    </location>
    <ligand>
        <name>substrate</name>
    </ligand>
</feature>
<evidence type="ECO:0000256" key="8">
    <source>
        <dbReference type="ARBA" id="ARBA00023229"/>
    </source>
</evidence>
<dbReference type="EMBL" id="FOTS01000003">
    <property type="protein sequence ID" value="SFL38117.1"/>
    <property type="molecule type" value="Genomic_DNA"/>
</dbReference>
<evidence type="ECO:0000259" key="12">
    <source>
        <dbReference type="Pfam" id="PF01070"/>
    </source>
</evidence>
<dbReference type="SUPFAM" id="SSF51395">
    <property type="entry name" value="FMN-linked oxidoreductases"/>
    <property type="match status" value="1"/>
</dbReference>
<dbReference type="RefSeq" id="WP_090932404.1">
    <property type="nucleotide sequence ID" value="NZ_FOTS01000003.1"/>
</dbReference>
<dbReference type="AlphaFoldDB" id="A0A1I4H933"/>
<dbReference type="STRING" id="1123291.SAMN04490355_10039"/>
<keyword evidence="6 11" id="KW-0460">Magnesium</keyword>
<dbReference type="GO" id="GO:0004452">
    <property type="term" value="F:isopentenyl-diphosphate delta-isomerase activity"/>
    <property type="evidence" value="ECO:0007669"/>
    <property type="project" value="UniProtKB-UniRule"/>
</dbReference>
<keyword evidence="7 11" id="KW-0521">NADP</keyword>
<keyword evidence="2 11" id="KW-0963">Cytoplasm</keyword>
<organism evidence="13 14">
    <name type="scientific">Pelosinus propionicus DSM 13327</name>
    <dbReference type="NCBI Taxonomy" id="1123291"/>
    <lineage>
        <taxon>Bacteria</taxon>
        <taxon>Bacillati</taxon>
        <taxon>Bacillota</taxon>
        <taxon>Negativicutes</taxon>
        <taxon>Selenomonadales</taxon>
        <taxon>Sporomusaceae</taxon>
        <taxon>Pelosinus</taxon>
    </lineage>
</organism>
<comment type="subcellular location">
    <subcellularLocation>
        <location evidence="11">Cytoplasm</location>
    </subcellularLocation>
</comment>
<dbReference type="InterPro" id="IPR013785">
    <property type="entry name" value="Aldolase_TIM"/>
</dbReference>
<dbReference type="PANTHER" id="PTHR43665:SF1">
    <property type="entry name" value="ISOPENTENYL-DIPHOSPHATE DELTA-ISOMERASE"/>
    <property type="match status" value="1"/>
</dbReference>
<sequence length="354" mass="38324">MRQSRKLDHLKYSLALHDGPNASGFADLSLIHNCLPNLSWNDIDVSSSLAGISLAHPLIINAITGGANDVTEINERIADFASLTNTAMAIGSQYAALEHSEVQHSYKIVRKKNPNGIIFANLGAYVTPQQAQMAIDMIDAQGIQIHLNVAQEMMMAEGDRDFTGYLTNITNIVNKVKVPVIVKEVGCGIAKEQAKLLSETGIKAIDVGGTGGTNFLAIEAARRKLDVNQETLSWGIPTVISAIETMSVLPKPMDMMVSGGIRTSLDVVKSLALGGVATGMATPIVRMLCEKNVDSAVNWFQEFLHEIHRYMLLLGTANVNELGCIPLIISGYSKDWLVTRGIDISKYAVNRKHG</sequence>
<feature type="binding site" evidence="11">
    <location>
        <position position="92"/>
    </location>
    <ligand>
        <name>FMN</name>
        <dbReference type="ChEBI" id="CHEBI:58210"/>
    </ligand>
</feature>
<keyword evidence="8 11" id="KW-0414">Isoprene biosynthesis</keyword>
<dbReference type="Gene3D" id="3.20.20.70">
    <property type="entry name" value="Aldolase class I"/>
    <property type="match status" value="1"/>
</dbReference>
<proteinExistence type="inferred from homology"/>
<feature type="binding site" evidence="11">
    <location>
        <begin position="281"/>
        <end position="282"/>
    </location>
    <ligand>
        <name>FMN</name>
        <dbReference type="ChEBI" id="CHEBI:58210"/>
    </ligand>
</feature>
<feature type="binding site" evidence="11">
    <location>
        <position position="183"/>
    </location>
    <ligand>
        <name>FMN</name>
        <dbReference type="ChEBI" id="CHEBI:58210"/>
    </ligand>
</feature>
<feature type="binding site" evidence="11">
    <location>
        <position position="152"/>
    </location>
    <ligand>
        <name>Mg(2+)</name>
        <dbReference type="ChEBI" id="CHEBI:18420"/>
    </ligand>
</feature>
<protein>
    <recommendedName>
        <fullName evidence="11">Isopentenyl-diphosphate delta-isomerase</fullName>
        <shortName evidence="11">IPP isomerase</shortName>
        <ecNumber evidence="11">5.3.3.2</ecNumber>
    </recommendedName>
    <alternativeName>
        <fullName evidence="11">Isopentenyl diphosphate:dimethylallyl diphosphate isomerase</fullName>
    </alternativeName>
    <alternativeName>
        <fullName evidence="11">Isopentenyl pyrophosphate isomerase</fullName>
    </alternativeName>
    <alternativeName>
        <fullName evidence="11">Type 2 isopentenyl diphosphate isomerase</fullName>
        <shortName evidence="11">IDI-2</shortName>
    </alternativeName>
</protein>
<dbReference type="InterPro" id="IPR011179">
    <property type="entry name" value="IPdP_isomerase"/>
</dbReference>
<evidence type="ECO:0000256" key="9">
    <source>
        <dbReference type="ARBA" id="ARBA00023235"/>
    </source>
</evidence>
<comment type="cofactor">
    <cofactor evidence="11">
        <name>NADPH</name>
        <dbReference type="ChEBI" id="CHEBI:57783"/>
    </cofactor>
</comment>
<evidence type="ECO:0000256" key="10">
    <source>
        <dbReference type="ARBA" id="ARBA00025810"/>
    </source>
</evidence>
<gene>
    <name evidence="11" type="primary">fni</name>
    <name evidence="13" type="ORF">SAMN04490355_10039</name>
</gene>